<dbReference type="PRINTS" id="PR00032">
    <property type="entry name" value="HTHARAC"/>
</dbReference>
<comment type="caution">
    <text evidence="5">The sequence shown here is derived from an EMBL/GenBank/DDBJ whole genome shotgun (WGS) entry which is preliminary data.</text>
</comment>
<feature type="domain" description="HTH araC/xylS-type" evidence="4">
    <location>
        <begin position="189"/>
        <end position="287"/>
    </location>
</feature>
<evidence type="ECO:0000313" key="5">
    <source>
        <dbReference type="EMBL" id="CAG2160957.1"/>
    </source>
</evidence>
<dbReference type="PANTHER" id="PTHR46796:SF6">
    <property type="entry name" value="ARAC SUBFAMILY"/>
    <property type="match status" value="1"/>
</dbReference>
<dbReference type="SUPFAM" id="SSF46689">
    <property type="entry name" value="Homeodomain-like"/>
    <property type="match status" value="2"/>
</dbReference>
<dbReference type="InterPro" id="IPR018060">
    <property type="entry name" value="HTH_AraC"/>
</dbReference>
<accession>A0ABM8TW46</accession>
<dbReference type="InterPro" id="IPR020449">
    <property type="entry name" value="Tscrpt_reg_AraC-type_HTH"/>
</dbReference>
<dbReference type="InterPro" id="IPR018062">
    <property type="entry name" value="HTH_AraC-typ_CS"/>
</dbReference>
<evidence type="ECO:0000256" key="3">
    <source>
        <dbReference type="ARBA" id="ARBA00023163"/>
    </source>
</evidence>
<reference evidence="5 6" key="1">
    <citation type="submission" date="2021-03" db="EMBL/GenBank/DDBJ databases">
        <authorList>
            <person name="Peeters C."/>
        </authorList>
    </citation>
    <scope>NUCLEOTIDE SEQUENCE [LARGE SCALE GENOMIC DNA]</scope>
    <source>
        <strain evidence="5 6">LMG 26411</strain>
    </source>
</reference>
<dbReference type="PANTHER" id="PTHR46796">
    <property type="entry name" value="HTH-TYPE TRANSCRIPTIONAL ACTIVATOR RHAS-RELATED"/>
    <property type="match status" value="1"/>
</dbReference>
<dbReference type="EMBL" id="CAJPVI010000100">
    <property type="protein sequence ID" value="CAG2160957.1"/>
    <property type="molecule type" value="Genomic_DNA"/>
</dbReference>
<sequence length="304" mass="34175">MTIESRYRRYVSGNLTASARIDTPMAYIEILRRNSEAAVKWDFRQPKICLFWYTLGSGECRLNINGESVNSWITPDRPLSMFPAESDIRGEFFFDSVCEYTIIFIDPTIAAQRLGVSIDKPLVGFSNQELIRSLVDLRSQASSPDALFHLYAEGWVYQTLVHLARAAGVNRSKGVGRPSKGGLTARTLHRVEDYILTNLAAPITLVDLADVAGLSVRHFLRAFGESKGASPHRYILDMRLREARQMLTSTQESITNIALACGFSQSQHFSTIFKKMQGVTPSNFRHHQLSIQSRPDMSESSSYL</sequence>
<dbReference type="InterPro" id="IPR009057">
    <property type="entry name" value="Homeodomain-like_sf"/>
</dbReference>
<evidence type="ECO:0000313" key="6">
    <source>
        <dbReference type="Proteomes" id="UP000672657"/>
    </source>
</evidence>
<keyword evidence="1" id="KW-0805">Transcription regulation</keyword>
<dbReference type="SMART" id="SM00342">
    <property type="entry name" value="HTH_ARAC"/>
    <property type="match status" value="1"/>
</dbReference>
<protein>
    <submittedName>
        <fullName evidence="5">HTH-type transcriptional activator RhaS</fullName>
    </submittedName>
</protein>
<dbReference type="PROSITE" id="PS00041">
    <property type="entry name" value="HTH_ARAC_FAMILY_1"/>
    <property type="match status" value="1"/>
</dbReference>
<evidence type="ECO:0000256" key="2">
    <source>
        <dbReference type="ARBA" id="ARBA00023125"/>
    </source>
</evidence>
<dbReference type="Pfam" id="PF12833">
    <property type="entry name" value="HTH_18"/>
    <property type="match status" value="1"/>
</dbReference>
<dbReference type="Proteomes" id="UP000672657">
    <property type="component" value="Unassembled WGS sequence"/>
</dbReference>
<name>A0ABM8TW46_9BURK</name>
<keyword evidence="6" id="KW-1185">Reference proteome</keyword>
<gene>
    <name evidence="5" type="primary">rhaS_7</name>
    <name evidence="5" type="ORF">LMG26411_07889</name>
</gene>
<keyword evidence="2" id="KW-0238">DNA-binding</keyword>
<evidence type="ECO:0000259" key="4">
    <source>
        <dbReference type="PROSITE" id="PS01124"/>
    </source>
</evidence>
<organism evidence="5 6">
    <name type="scientific">Cupriavidus numazuensis</name>
    <dbReference type="NCBI Taxonomy" id="221992"/>
    <lineage>
        <taxon>Bacteria</taxon>
        <taxon>Pseudomonadati</taxon>
        <taxon>Pseudomonadota</taxon>
        <taxon>Betaproteobacteria</taxon>
        <taxon>Burkholderiales</taxon>
        <taxon>Burkholderiaceae</taxon>
        <taxon>Cupriavidus</taxon>
    </lineage>
</organism>
<dbReference type="InterPro" id="IPR050204">
    <property type="entry name" value="AraC_XylS_family_regulators"/>
</dbReference>
<proteinExistence type="predicted"/>
<dbReference type="Gene3D" id="1.10.10.60">
    <property type="entry name" value="Homeodomain-like"/>
    <property type="match status" value="1"/>
</dbReference>
<dbReference type="PROSITE" id="PS01124">
    <property type="entry name" value="HTH_ARAC_FAMILY_2"/>
    <property type="match status" value="1"/>
</dbReference>
<evidence type="ECO:0000256" key="1">
    <source>
        <dbReference type="ARBA" id="ARBA00023015"/>
    </source>
</evidence>
<keyword evidence="3" id="KW-0804">Transcription</keyword>